<reference evidence="2" key="2">
    <citation type="submission" date="2020-09" db="EMBL/GenBank/DDBJ databases">
        <authorList>
            <person name="Sun Q."/>
            <person name="Zhou Y."/>
        </authorList>
    </citation>
    <scope>NUCLEOTIDE SEQUENCE</scope>
    <source>
        <strain evidence="2">CGMCC 1.12777</strain>
    </source>
</reference>
<sequence length="165" mass="19251">MGNHIYFNAQLSPQMYTTKKAPPAPKQSYYYKNQLVESVESLRQDNEQAKQHIVELNHSSQQILQDIQTNLNKLNREHQALHGDYESQQKTLQTLEQRQLEVEQGYENVKERSQASLKTLVDKLNALRDQQADDHQKLSEQLLVLAQLQEEIIKLKGKLMEEIIL</sequence>
<organism evidence="2 3">
    <name type="scientific">Pullulanibacillus pueri</name>
    <dbReference type="NCBI Taxonomy" id="1437324"/>
    <lineage>
        <taxon>Bacteria</taxon>
        <taxon>Bacillati</taxon>
        <taxon>Bacillota</taxon>
        <taxon>Bacilli</taxon>
        <taxon>Bacillales</taxon>
        <taxon>Sporolactobacillaceae</taxon>
        <taxon>Pullulanibacillus</taxon>
    </lineage>
</organism>
<dbReference type="AlphaFoldDB" id="A0A8J2ZVZ9"/>
<dbReference type="RefSeq" id="WP_188497466.1">
    <property type="nucleotide sequence ID" value="NZ_BMFV01000015.1"/>
</dbReference>
<evidence type="ECO:0000313" key="3">
    <source>
        <dbReference type="Proteomes" id="UP000656813"/>
    </source>
</evidence>
<evidence type="ECO:0000313" key="2">
    <source>
        <dbReference type="EMBL" id="GGH82581.1"/>
    </source>
</evidence>
<dbReference type="Proteomes" id="UP000656813">
    <property type="component" value="Unassembled WGS sequence"/>
</dbReference>
<dbReference type="EMBL" id="BMFV01000015">
    <property type="protein sequence ID" value="GGH82581.1"/>
    <property type="molecule type" value="Genomic_DNA"/>
</dbReference>
<feature type="coiled-coil region" evidence="1">
    <location>
        <begin position="32"/>
        <end position="165"/>
    </location>
</feature>
<reference evidence="2" key="1">
    <citation type="journal article" date="2014" name="Int. J. Syst. Evol. Microbiol.">
        <title>Complete genome sequence of Corynebacterium casei LMG S-19264T (=DSM 44701T), isolated from a smear-ripened cheese.</title>
        <authorList>
            <consortium name="US DOE Joint Genome Institute (JGI-PGF)"/>
            <person name="Walter F."/>
            <person name="Albersmeier A."/>
            <person name="Kalinowski J."/>
            <person name="Ruckert C."/>
        </authorList>
    </citation>
    <scope>NUCLEOTIDE SEQUENCE</scope>
    <source>
        <strain evidence="2">CGMCC 1.12777</strain>
    </source>
</reference>
<comment type="caution">
    <text evidence="2">The sequence shown here is derived from an EMBL/GenBank/DDBJ whole genome shotgun (WGS) entry which is preliminary data.</text>
</comment>
<protein>
    <submittedName>
        <fullName evidence="2">Uncharacterized protein</fullName>
    </submittedName>
</protein>
<gene>
    <name evidence="2" type="ORF">GCM10007096_22180</name>
</gene>
<name>A0A8J2ZVZ9_9BACL</name>
<evidence type="ECO:0000256" key="1">
    <source>
        <dbReference type="SAM" id="Coils"/>
    </source>
</evidence>
<accession>A0A8J2ZVZ9</accession>
<proteinExistence type="predicted"/>
<keyword evidence="3" id="KW-1185">Reference proteome</keyword>
<keyword evidence="1" id="KW-0175">Coiled coil</keyword>